<feature type="chain" id="PRO_5045656651" evidence="2">
    <location>
        <begin position="35"/>
        <end position="433"/>
    </location>
</feature>
<reference evidence="3 4" key="1">
    <citation type="journal article" date="2024" name="Chem. Sci.">
        <title>Discovery of megapolipeptins by genome mining of a Burkholderiales bacteria collection.</title>
        <authorList>
            <person name="Paulo B.S."/>
            <person name="Recchia M.J.J."/>
            <person name="Lee S."/>
            <person name="Fergusson C.H."/>
            <person name="Romanowski S.B."/>
            <person name="Hernandez A."/>
            <person name="Krull N."/>
            <person name="Liu D.Y."/>
            <person name="Cavanagh H."/>
            <person name="Bos A."/>
            <person name="Gray C.A."/>
            <person name="Murphy B.T."/>
            <person name="Linington R.G."/>
            <person name="Eustaquio A.S."/>
        </authorList>
    </citation>
    <scope>NUCLEOTIDE SEQUENCE [LARGE SCALE GENOMIC DNA]</scope>
    <source>
        <strain evidence="3 4">RL17-338-BIC-A</strain>
    </source>
</reference>
<sequence length="433" mass="46745">MLSIIGTPASRRAWARSCAVFFAFGLLAGRAAHAQNAGLTLDEALQIATSRSSSIQAAQASIRGSSDVVVKAGQLPNPTLNLSVQDLPINGPNAFTIGQDNFTMRGIGIQQEWVSPEKRRLQTTLANRAVERDKSTYLEKVAEVRQQAAMAWLNAIYAKKAVALSQALVDHLSEELTARQASYRGAKGTAVDVAQANLTLGNARDELINARQDEKTALIALSRWTAAGNVLEVAGTLPELQSNVSSLSVEQLAQVQPALIAARAAISLADADTDVTRSNRNPNWTWGLTYFKSGGQFPDYVSVGVSIPLPIHRRNVEDRDVEQKSEMGTQARLTYEDTERQVVADIQSLTAKLASGRERLANAKQAVLPSAEQKVQLANAAYRSGAGTLADALDARHTQLEADLQVLNLERDVSLVWAQLEYQVLPPDLTSGQ</sequence>
<protein>
    <submittedName>
        <fullName evidence="3">TolC family protein</fullName>
    </submittedName>
</protein>
<evidence type="ECO:0000256" key="1">
    <source>
        <dbReference type="ARBA" id="ARBA00007613"/>
    </source>
</evidence>
<name>A0ABW9DR12_9BURK</name>
<proteinExistence type="inferred from homology"/>
<keyword evidence="2" id="KW-0732">Signal</keyword>
<accession>A0ABW9DR12</accession>
<dbReference type="PANTHER" id="PTHR30203:SF24">
    <property type="entry name" value="BLR4935 PROTEIN"/>
    <property type="match status" value="1"/>
</dbReference>
<evidence type="ECO:0000256" key="2">
    <source>
        <dbReference type="SAM" id="SignalP"/>
    </source>
</evidence>
<dbReference type="Proteomes" id="UP001629432">
    <property type="component" value="Unassembled WGS sequence"/>
</dbReference>
<dbReference type="RefSeq" id="WP_408334463.1">
    <property type="nucleotide sequence ID" value="NZ_JAQQCF010000004.1"/>
</dbReference>
<dbReference type="InterPro" id="IPR003423">
    <property type="entry name" value="OMP_efflux"/>
</dbReference>
<dbReference type="InterPro" id="IPR010131">
    <property type="entry name" value="MdtP/NodT-like"/>
</dbReference>
<dbReference type="PANTHER" id="PTHR30203">
    <property type="entry name" value="OUTER MEMBRANE CATION EFFLUX PROTEIN"/>
    <property type="match status" value="1"/>
</dbReference>
<dbReference type="SUPFAM" id="SSF56954">
    <property type="entry name" value="Outer membrane efflux proteins (OEP)"/>
    <property type="match status" value="1"/>
</dbReference>
<comment type="similarity">
    <text evidence="1">Belongs to the outer membrane factor (OMF) (TC 1.B.17) family.</text>
</comment>
<gene>
    <name evidence="3" type="ORF">PQQ63_07175</name>
</gene>
<evidence type="ECO:0000313" key="4">
    <source>
        <dbReference type="Proteomes" id="UP001629432"/>
    </source>
</evidence>
<dbReference type="Pfam" id="PF02321">
    <property type="entry name" value="OEP"/>
    <property type="match status" value="2"/>
</dbReference>
<feature type="signal peptide" evidence="2">
    <location>
        <begin position="1"/>
        <end position="34"/>
    </location>
</feature>
<evidence type="ECO:0000313" key="3">
    <source>
        <dbReference type="EMBL" id="MFM0636471.1"/>
    </source>
</evidence>
<dbReference type="EMBL" id="JAQQCF010000004">
    <property type="protein sequence ID" value="MFM0636471.1"/>
    <property type="molecule type" value="Genomic_DNA"/>
</dbReference>
<comment type="caution">
    <text evidence="3">The sequence shown here is derived from an EMBL/GenBank/DDBJ whole genome shotgun (WGS) entry which is preliminary data.</text>
</comment>
<organism evidence="3 4">
    <name type="scientific">Paraburkholderia metrosideri</name>
    <dbReference type="NCBI Taxonomy" id="580937"/>
    <lineage>
        <taxon>Bacteria</taxon>
        <taxon>Pseudomonadati</taxon>
        <taxon>Pseudomonadota</taxon>
        <taxon>Betaproteobacteria</taxon>
        <taxon>Burkholderiales</taxon>
        <taxon>Burkholderiaceae</taxon>
        <taxon>Paraburkholderia</taxon>
    </lineage>
</organism>
<keyword evidence="4" id="KW-1185">Reference proteome</keyword>
<dbReference type="Gene3D" id="1.20.1600.10">
    <property type="entry name" value="Outer membrane efflux proteins (OEP)"/>
    <property type="match status" value="1"/>
</dbReference>